<dbReference type="eggNOG" id="COG1454">
    <property type="taxonomic scope" value="Bacteria"/>
</dbReference>
<dbReference type="InterPro" id="IPR039697">
    <property type="entry name" value="Alcohol_dehydrogenase_Fe"/>
</dbReference>
<dbReference type="InterPro" id="IPR056798">
    <property type="entry name" value="ADH_Fe_C"/>
</dbReference>
<dbReference type="CDD" id="cd08180">
    <property type="entry name" value="PDD"/>
    <property type="match status" value="1"/>
</dbReference>
<sequence>MKGGIGVLKQFKMTTKIVTGVEALSTIQTLSLKSVLIICDPFMEKNGTAQRIKQMLEENKVCCSVFSEIIPDPTIDVVTNGLMAAINQKPDGLIALGGGSAMDAAKVIRHIYTMAEKSSSVQLICIPTTSGTGSEVTSFAVISDPTNQSKYALVDDQMVPDLAILDPELTVSVPKSVTADTGIDVLTHCLEALASTEATDFTDAASEKAMKIIWNDLVAVVNNGEDLALRERVHNASCLAGIAFSEASLGICHSLAHALGGKFHIPHGRANALLLPHVIRYNAGLELDKEIPSLAIYQRIAHILGFQAGTPKATVYALINGLNRQLKQLAVSSVITDYAIDSDAFLAAIPEMAVKAMEDKCTITNPRKPTLQELEQLYKRLLRGGY</sequence>
<gene>
    <name evidence="4" type="ORF">UC7_02757</name>
</gene>
<dbReference type="EMBL" id="AJAU01000022">
    <property type="protein sequence ID" value="EOL43428.1"/>
    <property type="molecule type" value="Genomic_DNA"/>
</dbReference>
<dbReference type="PANTHER" id="PTHR11496:SF83">
    <property type="entry name" value="HYDROXYACID-OXOACID TRANSHYDROGENASE, MITOCHONDRIAL"/>
    <property type="match status" value="1"/>
</dbReference>
<dbReference type="FunFam" id="1.20.1090.10:FF:000001">
    <property type="entry name" value="Aldehyde-alcohol dehydrogenase"/>
    <property type="match status" value="1"/>
</dbReference>
<dbReference type="Pfam" id="PF25137">
    <property type="entry name" value="ADH_Fe_C"/>
    <property type="match status" value="1"/>
</dbReference>
<comment type="caution">
    <text evidence="4">The sequence shown here is derived from an EMBL/GenBank/DDBJ whole genome shotgun (WGS) entry which is preliminary data.</text>
</comment>
<dbReference type="InterPro" id="IPR001670">
    <property type="entry name" value="ADH_Fe/GldA"/>
</dbReference>
<dbReference type="AlphaFoldDB" id="R3TQR5"/>
<evidence type="ECO:0000259" key="3">
    <source>
        <dbReference type="Pfam" id="PF25137"/>
    </source>
</evidence>
<dbReference type="PROSITE" id="PS00913">
    <property type="entry name" value="ADH_IRON_1"/>
    <property type="match status" value="1"/>
</dbReference>
<evidence type="ECO:0000313" key="5">
    <source>
        <dbReference type="Proteomes" id="UP000013840"/>
    </source>
</evidence>
<dbReference type="SUPFAM" id="SSF56796">
    <property type="entry name" value="Dehydroquinate synthase-like"/>
    <property type="match status" value="1"/>
</dbReference>
<dbReference type="PANTHER" id="PTHR11496">
    <property type="entry name" value="ALCOHOL DEHYDROGENASE"/>
    <property type="match status" value="1"/>
</dbReference>
<dbReference type="PATRIC" id="fig|1158612.3.peg.2723"/>
<dbReference type="Pfam" id="PF00465">
    <property type="entry name" value="Fe-ADH"/>
    <property type="match status" value="1"/>
</dbReference>
<dbReference type="FunFam" id="3.40.50.1970:FF:000003">
    <property type="entry name" value="Alcohol dehydrogenase, iron-containing"/>
    <property type="match status" value="1"/>
</dbReference>
<evidence type="ECO:0000259" key="2">
    <source>
        <dbReference type="Pfam" id="PF00465"/>
    </source>
</evidence>
<keyword evidence="5" id="KW-1185">Reference proteome</keyword>
<feature type="domain" description="Fe-containing alcohol dehydrogenase-like C-terminal" evidence="3">
    <location>
        <begin position="178"/>
        <end position="381"/>
    </location>
</feature>
<dbReference type="GO" id="GO:0046872">
    <property type="term" value="F:metal ion binding"/>
    <property type="evidence" value="ECO:0007669"/>
    <property type="project" value="InterPro"/>
</dbReference>
<name>R3TQR5_9ENTE</name>
<reference evidence="4 5" key="1">
    <citation type="submission" date="2013-02" db="EMBL/GenBank/DDBJ databases">
        <title>The Genome Sequence of Enterococcus caccae BAA-1240.</title>
        <authorList>
            <consortium name="The Broad Institute Genome Sequencing Platform"/>
            <consortium name="The Broad Institute Genome Sequencing Center for Infectious Disease"/>
            <person name="Earl A.M."/>
            <person name="Gilmore M.S."/>
            <person name="Lebreton F."/>
            <person name="Walker B."/>
            <person name="Young S.K."/>
            <person name="Zeng Q."/>
            <person name="Gargeya S."/>
            <person name="Fitzgerald M."/>
            <person name="Haas B."/>
            <person name="Abouelleil A."/>
            <person name="Alvarado L."/>
            <person name="Arachchi H.M."/>
            <person name="Berlin A.M."/>
            <person name="Chapman S.B."/>
            <person name="Dewar J."/>
            <person name="Goldberg J."/>
            <person name="Griggs A."/>
            <person name="Gujja S."/>
            <person name="Hansen M."/>
            <person name="Howarth C."/>
            <person name="Imamovic A."/>
            <person name="Larimer J."/>
            <person name="McCowan C."/>
            <person name="Murphy C."/>
            <person name="Neiman D."/>
            <person name="Pearson M."/>
            <person name="Priest M."/>
            <person name="Roberts A."/>
            <person name="Saif S."/>
            <person name="Shea T."/>
            <person name="Sisk P."/>
            <person name="Sykes S."/>
            <person name="Wortman J."/>
            <person name="Nusbaum C."/>
            <person name="Birren B."/>
        </authorList>
    </citation>
    <scope>NUCLEOTIDE SEQUENCE [LARGE SCALE GENOMIC DNA]</scope>
    <source>
        <strain evidence="4 5">ATCC BAA-1240</strain>
    </source>
</reference>
<protein>
    <submittedName>
        <fullName evidence="4">Uncharacterized protein</fullName>
    </submittedName>
</protein>
<organism evidence="4 5">
    <name type="scientific">Enterococcus caccae ATCC BAA-1240</name>
    <dbReference type="NCBI Taxonomy" id="1158612"/>
    <lineage>
        <taxon>Bacteria</taxon>
        <taxon>Bacillati</taxon>
        <taxon>Bacillota</taxon>
        <taxon>Bacilli</taxon>
        <taxon>Lactobacillales</taxon>
        <taxon>Enterococcaceae</taxon>
        <taxon>Enterococcus</taxon>
    </lineage>
</organism>
<keyword evidence="1" id="KW-0560">Oxidoreductase</keyword>
<dbReference type="RefSeq" id="WP_010772842.1">
    <property type="nucleotide sequence ID" value="NZ_KB946335.1"/>
</dbReference>
<dbReference type="GO" id="GO:0004022">
    <property type="term" value="F:alcohol dehydrogenase (NAD+) activity"/>
    <property type="evidence" value="ECO:0007669"/>
    <property type="project" value="TreeGrafter"/>
</dbReference>
<dbReference type="STRING" id="317735.RU98_GL003055"/>
<accession>R3TQR5</accession>
<evidence type="ECO:0000256" key="1">
    <source>
        <dbReference type="ARBA" id="ARBA00023002"/>
    </source>
</evidence>
<proteinExistence type="predicted"/>
<feature type="domain" description="Alcohol dehydrogenase iron-type/glycerol dehydrogenase GldA" evidence="2">
    <location>
        <begin position="15"/>
        <end position="167"/>
    </location>
</feature>
<dbReference type="Gene3D" id="1.20.1090.10">
    <property type="entry name" value="Dehydroquinate synthase-like - alpha domain"/>
    <property type="match status" value="1"/>
</dbReference>
<dbReference type="Proteomes" id="UP000013840">
    <property type="component" value="Unassembled WGS sequence"/>
</dbReference>
<dbReference type="Gene3D" id="3.40.50.1970">
    <property type="match status" value="1"/>
</dbReference>
<dbReference type="PROSITE" id="PS00060">
    <property type="entry name" value="ADH_IRON_2"/>
    <property type="match status" value="1"/>
</dbReference>
<dbReference type="InterPro" id="IPR018211">
    <property type="entry name" value="ADH_Fe_CS"/>
</dbReference>
<evidence type="ECO:0000313" key="4">
    <source>
        <dbReference type="EMBL" id="EOL43428.1"/>
    </source>
</evidence>